<dbReference type="SMART" id="SM00256">
    <property type="entry name" value="FBOX"/>
    <property type="match status" value="1"/>
</dbReference>
<sequence>MPLGSLPQELLLMILSRLSYDALLAMMQVPNRQLRSIIRRQYHANSTIILRDRQRADDFLAHLRNNPYSPESNFRHIEFHKNTNTFREEIMIYIIYRMWSLETVHFVRILWDDLRPCLYNIWHDSQNAIQSISADPLPWGLEQFHYWDNCYCHRASLQRLHMPQLLGYPIATYNGLQRLSKFPNLRSLTLPFAVYVVFNSILASAPQLEELELVGPRGPMLKFDVLTVRGRRSQLPVVRNSALSNFRFSVSLISVELMDFISQHLLQLGNITFIGETDNHAAVNTMLLDSPVIVRITQFAIQDHSQVDLILPGTVSCFPRVENSTIARCNVQTPILDFGQLRMDILHLDTDFIGTGEAAIIVETAVCRAMYYRLADRFIAVNQLPVGVYILLVSADGLLNLHLFSGTRRNYHQYFHIDFNA</sequence>
<evidence type="ECO:0000259" key="1">
    <source>
        <dbReference type="PROSITE" id="PS50181"/>
    </source>
</evidence>
<organism evidence="2 3">
    <name type="scientific">Mucor lusitanicus CBS 277.49</name>
    <dbReference type="NCBI Taxonomy" id="747725"/>
    <lineage>
        <taxon>Eukaryota</taxon>
        <taxon>Fungi</taxon>
        <taxon>Fungi incertae sedis</taxon>
        <taxon>Mucoromycota</taxon>
        <taxon>Mucoromycotina</taxon>
        <taxon>Mucoromycetes</taxon>
        <taxon>Mucorales</taxon>
        <taxon>Mucorineae</taxon>
        <taxon>Mucoraceae</taxon>
        <taxon>Mucor</taxon>
    </lineage>
</organism>
<evidence type="ECO:0000313" key="2">
    <source>
        <dbReference type="EMBL" id="OAD06696.1"/>
    </source>
</evidence>
<dbReference type="InterPro" id="IPR001810">
    <property type="entry name" value="F-box_dom"/>
</dbReference>
<name>A0A168NT02_MUCCL</name>
<feature type="domain" description="F-box" evidence="1">
    <location>
        <begin position="1"/>
        <end position="53"/>
    </location>
</feature>
<dbReference type="InterPro" id="IPR036047">
    <property type="entry name" value="F-box-like_dom_sf"/>
</dbReference>
<dbReference type="AlphaFoldDB" id="A0A168NT02"/>
<dbReference type="VEuPathDB" id="FungiDB:MUCCIDRAFT_160339"/>
<reference evidence="2 3" key="1">
    <citation type="submission" date="2015-06" db="EMBL/GenBank/DDBJ databases">
        <title>Expansion of signal transduction pathways in fungi by whole-genome duplication.</title>
        <authorList>
            <consortium name="DOE Joint Genome Institute"/>
            <person name="Corrochano L.M."/>
            <person name="Kuo A."/>
            <person name="Marcet-Houben M."/>
            <person name="Polaino S."/>
            <person name="Salamov A."/>
            <person name="Villalobos J.M."/>
            <person name="Alvarez M.I."/>
            <person name="Avalos J."/>
            <person name="Benito E.P."/>
            <person name="Benoit I."/>
            <person name="Burger G."/>
            <person name="Camino L.P."/>
            <person name="Canovas D."/>
            <person name="Cerda-Olmedo E."/>
            <person name="Cheng J.-F."/>
            <person name="Dominguez A."/>
            <person name="Elias M."/>
            <person name="Eslava A.P."/>
            <person name="Glaser F."/>
            <person name="Grimwood J."/>
            <person name="Gutierrez G."/>
            <person name="Heitman J."/>
            <person name="Henrissat B."/>
            <person name="Iturriaga E.A."/>
            <person name="Lang B.F."/>
            <person name="Lavin J.L."/>
            <person name="Lee S."/>
            <person name="Li W."/>
            <person name="Lindquist E."/>
            <person name="Lopez-Garcia S."/>
            <person name="Luque E.M."/>
            <person name="Marcos A.T."/>
            <person name="Martin J."/>
            <person name="Mccluskey K."/>
            <person name="Medina H.R."/>
            <person name="Miralles-Duran A."/>
            <person name="Miyazaki A."/>
            <person name="Munoz-Torres E."/>
            <person name="Oguiza J.A."/>
            <person name="Ohm R."/>
            <person name="Olmedo M."/>
            <person name="Orejas M."/>
            <person name="Ortiz-Castellanos L."/>
            <person name="Pisabarro A.G."/>
            <person name="Rodriguez-Romero J."/>
            <person name="Ruiz-Herrera J."/>
            <person name="Ruiz-Vazquez R."/>
            <person name="Sanz C."/>
            <person name="Schackwitz W."/>
            <person name="Schmutz J."/>
            <person name="Shahriari M."/>
            <person name="Shelest E."/>
            <person name="Silva-Franco F."/>
            <person name="Soanes D."/>
            <person name="Syed K."/>
            <person name="Tagua V.G."/>
            <person name="Talbot N.J."/>
            <person name="Thon M."/>
            <person name="De Vries R.P."/>
            <person name="Wiebenga A."/>
            <person name="Yadav J.S."/>
            <person name="Braun E.L."/>
            <person name="Baker S."/>
            <person name="Garre V."/>
            <person name="Horwitz B."/>
            <person name="Torres-Martinez S."/>
            <person name="Idnurm A."/>
            <person name="Herrera-Estrella A."/>
            <person name="Gabaldon T."/>
            <person name="Grigoriev I.V."/>
        </authorList>
    </citation>
    <scope>NUCLEOTIDE SEQUENCE [LARGE SCALE GENOMIC DNA]</scope>
    <source>
        <strain evidence="2 3">CBS 277.49</strain>
    </source>
</reference>
<dbReference type="CDD" id="cd09917">
    <property type="entry name" value="F-box_SF"/>
    <property type="match status" value="1"/>
</dbReference>
<accession>A0A168NT02</accession>
<proteinExistence type="predicted"/>
<dbReference type="EMBL" id="AMYB01000002">
    <property type="protein sequence ID" value="OAD06696.1"/>
    <property type="molecule type" value="Genomic_DNA"/>
</dbReference>
<gene>
    <name evidence="2" type="ORF">MUCCIDRAFT_160339</name>
</gene>
<comment type="caution">
    <text evidence="2">The sequence shown here is derived from an EMBL/GenBank/DDBJ whole genome shotgun (WGS) entry which is preliminary data.</text>
</comment>
<evidence type="ECO:0000313" key="3">
    <source>
        <dbReference type="Proteomes" id="UP000077051"/>
    </source>
</evidence>
<dbReference type="PROSITE" id="PS50181">
    <property type="entry name" value="FBOX"/>
    <property type="match status" value="1"/>
</dbReference>
<dbReference type="SUPFAM" id="SSF81383">
    <property type="entry name" value="F-box domain"/>
    <property type="match status" value="1"/>
</dbReference>
<keyword evidence="3" id="KW-1185">Reference proteome</keyword>
<protein>
    <recommendedName>
        <fullName evidence="1">F-box domain-containing protein</fullName>
    </recommendedName>
</protein>
<dbReference type="Proteomes" id="UP000077051">
    <property type="component" value="Unassembled WGS sequence"/>
</dbReference>